<gene>
    <name evidence="2" type="ORF">GCM10025751_18090</name>
</gene>
<protein>
    <recommendedName>
        <fullName evidence="1">ATP-grasp domain-containing protein</fullName>
    </recommendedName>
</protein>
<reference evidence="2 3" key="1">
    <citation type="journal article" date="2019" name="Int. J. Syst. Evol. Microbiol.">
        <title>The Global Catalogue of Microorganisms (GCM) 10K type strain sequencing project: providing services to taxonomists for standard genome sequencing and annotation.</title>
        <authorList>
            <consortium name="The Broad Institute Genomics Platform"/>
            <consortium name="The Broad Institute Genome Sequencing Center for Infectious Disease"/>
            <person name="Wu L."/>
            <person name="Ma J."/>
        </authorList>
    </citation>
    <scope>NUCLEOTIDE SEQUENCE [LARGE SCALE GENOMIC DNA]</scope>
    <source>
        <strain evidence="2 3">JCM 17504</strain>
    </source>
</reference>
<feature type="domain" description="ATP-grasp" evidence="1">
    <location>
        <begin position="72"/>
        <end position="220"/>
    </location>
</feature>
<dbReference type="Pfam" id="PF14243">
    <property type="entry name" value="R2K_3"/>
    <property type="match status" value="1"/>
</dbReference>
<organism evidence="2 3">
    <name type="scientific">Haladaptatus pallidirubidus</name>
    <dbReference type="NCBI Taxonomy" id="1008152"/>
    <lineage>
        <taxon>Archaea</taxon>
        <taxon>Methanobacteriati</taxon>
        <taxon>Methanobacteriota</taxon>
        <taxon>Stenosarchaea group</taxon>
        <taxon>Halobacteria</taxon>
        <taxon>Halobacteriales</taxon>
        <taxon>Haladaptataceae</taxon>
        <taxon>Haladaptatus</taxon>
    </lineage>
</organism>
<evidence type="ECO:0000313" key="3">
    <source>
        <dbReference type="Proteomes" id="UP001501729"/>
    </source>
</evidence>
<evidence type="ECO:0000259" key="1">
    <source>
        <dbReference type="Pfam" id="PF14243"/>
    </source>
</evidence>
<dbReference type="EMBL" id="BAABKX010000001">
    <property type="protein sequence ID" value="GAA5047475.1"/>
    <property type="molecule type" value="Genomic_DNA"/>
</dbReference>
<accession>A0AAV3UFK1</accession>
<dbReference type="InterPro" id="IPR025643">
    <property type="entry name" value="R2K_3"/>
</dbReference>
<dbReference type="Proteomes" id="UP001501729">
    <property type="component" value="Unassembled WGS sequence"/>
</dbReference>
<dbReference type="AlphaFoldDB" id="A0AAV3UFK1"/>
<dbReference type="RefSeq" id="WP_227776569.1">
    <property type="nucleotide sequence ID" value="NZ_BAABKX010000001.1"/>
</dbReference>
<dbReference type="GeneID" id="68612403"/>
<name>A0AAV3UFK1_9EURY</name>
<comment type="caution">
    <text evidence="2">The sequence shown here is derived from an EMBL/GenBank/DDBJ whole genome shotgun (WGS) entry which is preliminary data.</text>
</comment>
<evidence type="ECO:0000313" key="2">
    <source>
        <dbReference type="EMBL" id="GAA5047475.1"/>
    </source>
</evidence>
<keyword evidence="3" id="KW-1185">Reference proteome</keyword>
<proteinExistence type="predicted"/>
<dbReference type="SUPFAM" id="SSF56059">
    <property type="entry name" value="Glutathione synthetase ATP-binding domain-like"/>
    <property type="match status" value="1"/>
</dbReference>
<sequence>MNSLTHNVSRLALLTDFEDERCRFDHYWPRLRNLDVPVPKTTFVPLESDGDSYRWDTNEILAFMERNGYDRAFVRTQVKAATVRLREGSFIHRPDATVVDRTIASLLNQNDQQSWPHGGGLVVREWLDFDFCPHPTHTCHPSVRFFIDDGEVLGHTPTTAEKASHVCTDGYVYLESLVADVDLSAPRRYAERVADELSETTWGIDFIMSTNGEWYCVECNFNGVYWNREEKRWWNMCGQGEFEPWSPVELHSAALRGVKPSADDRVGRWW</sequence>